<gene>
    <name evidence="2" type="ORF">DFP72DRAFT_907192</name>
    <name evidence="3" type="ORF">DFP72DRAFT_907218</name>
</gene>
<feature type="compositionally biased region" description="Basic and acidic residues" evidence="1">
    <location>
        <begin position="17"/>
        <end position="29"/>
    </location>
</feature>
<reference evidence="3 4" key="1">
    <citation type="submission" date="2020-07" db="EMBL/GenBank/DDBJ databases">
        <title>Comparative genomics of pyrophilous fungi reveals a link between fire events and developmental genes.</title>
        <authorList>
            <consortium name="DOE Joint Genome Institute"/>
            <person name="Steindorff A.S."/>
            <person name="Carver A."/>
            <person name="Calhoun S."/>
            <person name="Stillman K."/>
            <person name="Liu H."/>
            <person name="Lipzen A."/>
            <person name="Pangilinan J."/>
            <person name="Labutti K."/>
            <person name="Bruns T.D."/>
            <person name="Grigoriev I.V."/>
        </authorList>
    </citation>
    <scope>NUCLEOTIDE SEQUENCE [LARGE SCALE GENOMIC DNA]</scope>
    <source>
        <strain evidence="3 4">CBS 144469</strain>
    </source>
</reference>
<evidence type="ECO:0000313" key="4">
    <source>
        <dbReference type="Proteomes" id="UP000521943"/>
    </source>
</evidence>
<comment type="caution">
    <text evidence="3">The sequence shown here is derived from an EMBL/GenBank/DDBJ whole genome shotgun (WGS) entry which is preliminary data.</text>
</comment>
<sequence>MCQATGASCSTGRVPKPRRDARGVKDDPKRRHGCQESGWSRRRGTANQRPRRVVPRFLCKIGVSIFLDFDDDHNLPQRPRTAAQPAVCQPPDIDGDGTPKDRGTGGSGRQRRRVGGGSGGGECADHVALIDATTSTVSHGHPHLAVEIKLTPSKDPIHSIPTQS</sequence>
<proteinExistence type="predicted"/>
<feature type="compositionally biased region" description="Polar residues" evidence="1">
    <location>
        <begin position="1"/>
        <end position="11"/>
    </location>
</feature>
<dbReference type="Proteomes" id="UP000521943">
    <property type="component" value="Unassembled WGS sequence"/>
</dbReference>
<evidence type="ECO:0000313" key="3">
    <source>
        <dbReference type="EMBL" id="KAF6751483.1"/>
    </source>
</evidence>
<accession>A0A8H6HQT2</accession>
<organism evidence="3 4">
    <name type="scientific">Ephemerocybe angulata</name>
    <dbReference type="NCBI Taxonomy" id="980116"/>
    <lineage>
        <taxon>Eukaryota</taxon>
        <taxon>Fungi</taxon>
        <taxon>Dikarya</taxon>
        <taxon>Basidiomycota</taxon>
        <taxon>Agaricomycotina</taxon>
        <taxon>Agaricomycetes</taxon>
        <taxon>Agaricomycetidae</taxon>
        <taxon>Agaricales</taxon>
        <taxon>Agaricineae</taxon>
        <taxon>Psathyrellaceae</taxon>
        <taxon>Ephemerocybe</taxon>
    </lineage>
</organism>
<protein>
    <submittedName>
        <fullName evidence="3">Uncharacterized protein</fullName>
    </submittedName>
</protein>
<dbReference type="EMBL" id="JACGCI010000049">
    <property type="protein sequence ID" value="KAF6751478.1"/>
    <property type="molecule type" value="Genomic_DNA"/>
</dbReference>
<feature type="region of interest" description="Disordered" evidence="1">
    <location>
        <begin position="70"/>
        <end position="124"/>
    </location>
</feature>
<dbReference type="EMBL" id="JACGCI010000049">
    <property type="protein sequence ID" value="KAF6751483.1"/>
    <property type="molecule type" value="Genomic_DNA"/>
</dbReference>
<feature type="region of interest" description="Disordered" evidence="1">
    <location>
        <begin position="1"/>
        <end position="49"/>
    </location>
</feature>
<name>A0A8H6HQT2_9AGAR</name>
<dbReference type="AlphaFoldDB" id="A0A8H6HQT2"/>
<keyword evidence="4" id="KW-1185">Reference proteome</keyword>
<feature type="compositionally biased region" description="Basic residues" evidence="1">
    <location>
        <begin position="40"/>
        <end position="49"/>
    </location>
</feature>
<evidence type="ECO:0000313" key="2">
    <source>
        <dbReference type="EMBL" id="KAF6751478.1"/>
    </source>
</evidence>
<evidence type="ECO:0000256" key="1">
    <source>
        <dbReference type="SAM" id="MobiDB-lite"/>
    </source>
</evidence>